<dbReference type="InterPro" id="IPR001851">
    <property type="entry name" value="ABC_transp_permease"/>
</dbReference>
<dbReference type="PANTHER" id="PTHR45772:SF7">
    <property type="entry name" value="AMINO ACID ABC TRANSPORTER ATP-BINDING PROTEIN"/>
    <property type="match status" value="1"/>
</dbReference>
<evidence type="ECO:0000256" key="3">
    <source>
        <dbReference type="ARBA" id="ARBA00022475"/>
    </source>
</evidence>
<evidence type="ECO:0000256" key="5">
    <source>
        <dbReference type="ARBA" id="ARBA00022741"/>
    </source>
</evidence>
<evidence type="ECO:0000313" key="12">
    <source>
        <dbReference type="Proteomes" id="UP000239549"/>
    </source>
</evidence>
<dbReference type="CDD" id="cd06581">
    <property type="entry name" value="TM_PBP1_LivM_like"/>
    <property type="match status" value="1"/>
</dbReference>
<evidence type="ECO:0000256" key="7">
    <source>
        <dbReference type="ARBA" id="ARBA00022989"/>
    </source>
</evidence>
<dbReference type="Pfam" id="PF02653">
    <property type="entry name" value="BPD_transp_2"/>
    <property type="match status" value="1"/>
</dbReference>
<dbReference type="GO" id="GO:0015188">
    <property type="term" value="F:L-isoleucine transmembrane transporter activity"/>
    <property type="evidence" value="ECO:0007669"/>
    <property type="project" value="TreeGrafter"/>
</dbReference>
<dbReference type="InterPro" id="IPR051120">
    <property type="entry name" value="ABC_AA/LPS_Transport"/>
</dbReference>
<dbReference type="CDD" id="cd03219">
    <property type="entry name" value="ABC_Mj1267_LivG_branched"/>
    <property type="match status" value="1"/>
</dbReference>
<feature type="transmembrane region" description="Helical" evidence="9">
    <location>
        <begin position="170"/>
        <end position="188"/>
    </location>
</feature>
<dbReference type="GO" id="GO:0016887">
    <property type="term" value="F:ATP hydrolysis activity"/>
    <property type="evidence" value="ECO:0007669"/>
    <property type="project" value="InterPro"/>
</dbReference>
<dbReference type="Gene3D" id="3.40.50.300">
    <property type="entry name" value="P-loop containing nucleotide triphosphate hydrolases"/>
    <property type="match status" value="1"/>
</dbReference>
<dbReference type="InterPro" id="IPR032823">
    <property type="entry name" value="BCA_ABC_TP_C"/>
</dbReference>
<dbReference type="GO" id="GO:1903805">
    <property type="term" value="P:L-valine import across plasma membrane"/>
    <property type="evidence" value="ECO:0007669"/>
    <property type="project" value="TreeGrafter"/>
</dbReference>
<evidence type="ECO:0000259" key="10">
    <source>
        <dbReference type="PROSITE" id="PS50893"/>
    </source>
</evidence>
<evidence type="ECO:0000256" key="4">
    <source>
        <dbReference type="ARBA" id="ARBA00022692"/>
    </source>
</evidence>
<dbReference type="RefSeq" id="WP_104372070.1">
    <property type="nucleotide sequence ID" value="NZ_BFAV01000119.1"/>
</dbReference>
<dbReference type="OrthoDB" id="9779136at2"/>
<keyword evidence="12" id="KW-1185">Reference proteome</keyword>
<proteinExistence type="predicted"/>
<dbReference type="SUPFAM" id="SSF52540">
    <property type="entry name" value="P-loop containing nucleoside triphosphate hydrolases"/>
    <property type="match status" value="1"/>
</dbReference>
<keyword evidence="4 9" id="KW-0812">Transmembrane</keyword>
<dbReference type="GO" id="GO:0042941">
    <property type="term" value="P:D-alanine transmembrane transport"/>
    <property type="evidence" value="ECO:0007669"/>
    <property type="project" value="TreeGrafter"/>
</dbReference>
<keyword evidence="3" id="KW-1003">Cell membrane</keyword>
<protein>
    <submittedName>
        <fullName evidence="11">Branched-chain amino acid transport ATP-binding protein LivG</fullName>
    </submittedName>
</protein>
<dbReference type="Pfam" id="PF00005">
    <property type="entry name" value="ABC_tran"/>
    <property type="match status" value="1"/>
</dbReference>
<evidence type="ECO:0000256" key="6">
    <source>
        <dbReference type="ARBA" id="ARBA00022840"/>
    </source>
</evidence>
<dbReference type="GO" id="GO:1903806">
    <property type="term" value="P:L-isoleucine import across plasma membrane"/>
    <property type="evidence" value="ECO:0007669"/>
    <property type="project" value="TreeGrafter"/>
</dbReference>
<evidence type="ECO:0000256" key="9">
    <source>
        <dbReference type="SAM" id="Phobius"/>
    </source>
</evidence>
<organism evidence="11 12">
    <name type="scientific">Desulfocucumis palustris</name>
    <dbReference type="NCBI Taxonomy" id="1898651"/>
    <lineage>
        <taxon>Bacteria</taxon>
        <taxon>Bacillati</taxon>
        <taxon>Bacillota</taxon>
        <taxon>Clostridia</taxon>
        <taxon>Eubacteriales</taxon>
        <taxon>Desulfocucumaceae</taxon>
        <taxon>Desulfocucumis</taxon>
    </lineage>
</organism>
<evidence type="ECO:0000256" key="8">
    <source>
        <dbReference type="ARBA" id="ARBA00023136"/>
    </source>
</evidence>
<feature type="transmembrane region" description="Helical" evidence="9">
    <location>
        <begin position="67"/>
        <end position="88"/>
    </location>
</feature>
<accession>A0A2L2XDB6</accession>
<reference evidence="12" key="1">
    <citation type="submission" date="2018-02" db="EMBL/GenBank/DDBJ databases">
        <title>Genome sequence of Desulfocucumis palustris strain NAW-5.</title>
        <authorList>
            <person name="Watanabe M."/>
            <person name="Kojima H."/>
            <person name="Fukui M."/>
        </authorList>
    </citation>
    <scope>NUCLEOTIDE SEQUENCE [LARGE SCALE GENOMIC DNA]</scope>
    <source>
        <strain evidence="12">NAW-5</strain>
    </source>
</reference>
<sequence length="604" mass="66399">MPRFSTETGPLRKKYSLWFTILKLALLFICLAFPFIAGNYYSRFAIILFIYIILSIGYDISSGYCGMLTLSGAAIFGAGAYASAITITTLKMPFLVGMLAAMVVTGLISFLISLPAYKVKGNYLALISLGILEIVQRILNDWTSLTQGAAGFFLPQWSIFGMSLTNYTKYYVVFFFLILIMLFEWGLIKSHWGRDFVAVKNDEIAASGVGINNRKFKVIALLISSMIIGVAGSLYASYSEFISPDTFGFYLTIFILLTVVIGGTGTLSGPAIGVVVVMIIPEFFNASPDLKQIVFGGLLIILTQVMPGGIVGRIKERFRAIEDNRHIENLGDRLPISFEKYRVHADGPENILVVKNLTKRFGGLTAVGNLDLAVKRGTVHSLIGPNGAGKTTTVNLITGIDKPSEGSVIFNGEDITGMEPFDSVKRGIARTYQHVRLFKDLRVIDNVAMGGRIYYTYSMADAIFHSRRKRKEEKEAYLEAYDCLKLIGLDSKSNFDPGSLSTGQQKLVEIARALCEKPKLMVLDEPCAGLNETEVAELSEIIKKIRDVGITVLMIEHHMSIVMGISDYITVIDYGKKIAEGTTAEVSADPVVRKAYLGEEVTAC</sequence>
<keyword evidence="7 9" id="KW-1133">Transmembrane helix</keyword>
<feature type="transmembrane region" description="Helical" evidence="9">
    <location>
        <begin position="15"/>
        <end position="35"/>
    </location>
</feature>
<dbReference type="FunFam" id="3.40.50.300:FF:000421">
    <property type="entry name" value="Branched-chain amino acid ABC transporter ATP-binding protein"/>
    <property type="match status" value="1"/>
</dbReference>
<dbReference type="InterPro" id="IPR003593">
    <property type="entry name" value="AAA+_ATPase"/>
</dbReference>
<dbReference type="GO" id="GO:0015808">
    <property type="term" value="P:L-alanine transport"/>
    <property type="evidence" value="ECO:0007669"/>
    <property type="project" value="TreeGrafter"/>
</dbReference>
<evidence type="ECO:0000256" key="1">
    <source>
        <dbReference type="ARBA" id="ARBA00004651"/>
    </source>
</evidence>
<dbReference type="InterPro" id="IPR003439">
    <property type="entry name" value="ABC_transporter-like_ATP-bd"/>
</dbReference>
<dbReference type="PANTHER" id="PTHR45772">
    <property type="entry name" value="CONSERVED COMPONENT OF ABC TRANSPORTER FOR NATURAL AMINO ACIDS-RELATED"/>
    <property type="match status" value="1"/>
</dbReference>
<feature type="transmembrane region" description="Helical" evidence="9">
    <location>
        <begin position="292"/>
        <end position="311"/>
    </location>
</feature>
<dbReference type="PROSITE" id="PS50893">
    <property type="entry name" value="ABC_TRANSPORTER_2"/>
    <property type="match status" value="1"/>
</dbReference>
<dbReference type="GO" id="GO:0005886">
    <property type="term" value="C:plasma membrane"/>
    <property type="evidence" value="ECO:0007669"/>
    <property type="project" value="UniProtKB-SubCell"/>
</dbReference>
<dbReference type="GO" id="GO:0015192">
    <property type="term" value="F:L-phenylalanine transmembrane transporter activity"/>
    <property type="evidence" value="ECO:0007669"/>
    <property type="project" value="TreeGrafter"/>
</dbReference>
<dbReference type="GO" id="GO:0005524">
    <property type="term" value="F:ATP binding"/>
    <property type="evidence" value="ECO:0007669"/>
    <property type="project" value="UniProtKB-KW"/>
</dbReference>
<dbReference type="InterPro" id="IPR027417">
    <property type="entry name" value="P-loop_NTPase"/>
</dbReference>
<comment type="caution">
    <text evidence="11">The sequence shown here is derived from an EMBL/GenBank/DDBJ whole genome shotgun (WGS) entry which is preliminary data.</text>
</comment>
<feature type="transmembrane region" description="Helical" evidence="9">
    <location>
        <begin position="41"/>
        <end position="60"/>
    </location>
</feature>
<dbReference type="SMART" id="SM00382">
    <property type="entry name" value="AAA"/>
    <property type="match status" value="1"/>
</dbReference>
<gene>
    <name evidence="11" type="ORF">DCCM_2819</name>
</gene>
<dbReference type="AlphaFoldDB" id="A0A2L2XDB6"/>
<evidence type="ECO:0000256" key="2">
    <source>
        <dbReference type="ARBA" id="ARBA00022448"/>
    </source>
</evidence>
<name>A0A2L2XDB6_9FIRM</name>
<dbReference type="GO" id="GO:0005304">
    <property type="term" value="F:L-valine transmembrane transporter activity"/>
    <property type="evidence" value="ECO:0007669"/>
    <property type="project" value="TreeGrafter"/>
</dbReference>
<keyword evidence="6 11" id="KW-0067">ATP-binding</keyword>
<feature type="transmembrane region" description="Helical" evidence="9">
    <location>
        <begin position="250"/>
        <end position="280"/>
    </location>
</feature>
<feature type="domain" description="ABC transporter" evidence="10">
    <location>
        <begin position="352"/>
        <end position="599"/>
    </location>
</feature>
<dbReference type="InterPro" id="IPR043428">
    <property type="entry name" value="LivM-like"/>
</dbReference>
<dbReference type="EMBL" id="BFAV01000119">
    <property type="protein sequence ID" value="GBF33713.1"/>
    <property type="molecule type" value="Genomic_DNA"/>
</dbReference>
<feature type="transmembrane region" description="Helical" evidence="9">
    <location>
        <begin position="218"/>
        <end position="238"/>
    </location>
</feature>
<dbReference type="Pfam" id="PF12399">
    <property type="entry name" value="BCA_ABC_TP_C"/>
    <property type="match status" value="1"/>
</dbReference>
<dbReference type="Proteomes" id="UP000239549">
    <property type="component" value="Unassembled WGS sequence"/>
</dbReference>
<feature type="transmembrane region" description="Helical" evidence="9">
    <location>
        <begin position="94"/>
        <end position="114"/>
    </location>
</feature>
<keyword evidence="2" id="KW-0813">Transport</keyword>
<evidence type="ECO:0000313" key="11">
    <source>
        <dbReference type="EMBL" id="GBF33713.1"/>
    </source>
</evidence>
<keyword evidence="8 9" id="KW-0472">Membrane</keyword>
<keyword evidence="5" id="KW-0547">Nucleotide-binding</keyword>
<comment type="subcellular location">
    <subcellularLocation>
        <location evidence="1">Cell membrane</location>
        <topology evidence="1">Multi-pass membrane protein</topology>
    </subcellularLocation>
</comment>